<accession>A0A0G3Y5F3</accession>
<evidence type="ECO:0000313" key="2">
    <source>
        <dbReference type="Proteomes" id="UP000100532"/>
    </source>
</evidence>
<dbReference type="GeneID" id="37620070"/>
<name>A0A0G3Y5F3_9RETR</name>
<proteinExistence type="predicted"/>
<sequence>MTQSALDLTHSFLTLVQSLCYASQEEIQATAGAKGKGKYLEVDPPQYCLPILSPTPLSGRNLRECIQAVWGLYQSWYKRCKVNVPDLRWRRSKTGVLCSETLPVPPLGSVTFLAWKDTTIMIVCSGDDGFHANEEGEVCSSTGCAQIIWPCKINSQGDCQPYIYRLRRRHPLCYESNSLRHETSLQNLPICPYGEKGQCPLWEYRKDVLSYFSGNPLTPEVLKKKCGEFTFSLYLVERLNLKEGSLPNSYFRAKLAWGSPKGSLVERVLWGKENKAPYYDPGYPFDEEDEGQAELDFDSCFSILPRITKTNTKETIQTWLNKAVPAGFKLMTPDGSVIESKRSKFHPLDVENEDNPKCPYCPLDHAGYTSSESDDE</sequence>
<gene>
    <name evidence="1" type="primary">bel2</name>
</gene>
<reference evidence="1 2" key="1">
    <citation type="journal article" date="2015" name="Virus Res.">
        <title>Characterization and comparative analysis of a simian foamy virus complete genome isolated from Brazilian capuchin monkeys.</title>
        <authorList>
            <person name="Troncoso L.L."/>
            <person name="Muniz C.P."/>
            <person name="Siqueira J.D."/>
            <person name="Curty G."/>
            <person name="Schrago C.G."/>
            <person name="Augusto A."/>
            <person name="Fedullo L."/>
            <person name="Soares M.A."/>
            <person name="Santos A.F."/>
        </authorList>
    </citation>
    <scope>NUCLEOTIDE SEQUENCE [LARGE SCALE GENOMIC DNA]</scope>
    <source>
        <strain evidence="1">Z17</strain>
    </source>
</reference>
<organism evidence="1 2">
    <name type="scientific">Yellow-breasted capuchin simian foamy virus</name>
    <dbReference type="NCBI Taxonomy" id="2170206"/>
    <lineage>
        <taxon>Viruses</taxon>
        <taxon>Riboviria</taxon>
        <taxon>Pararnavirae</taxon>
        <taxon>Artverviricota</taxon>
        <taxon>Revtraviricetes</taxon>
        <taxon>Ortervirales</taxon>
        <taxon>Retroviridae</taxon>
        <taxon>Spumaretrovirinae</taxon>
        <taxon>Simiispumavirus</taxon>
        <taxon>Simiispumavirus sapxan</taxon>
    </lineage>
</organism>
<dbReference type="RefSeq" id="YP_009508585.1">
    <property type="nucleotide sequence ID" value="NC_039031.1"/>
</dbReference>
<dbReference type="Proteomes" id="UP000100532">
    <property type="component" value="Segment"/>
</dbReference>
<keyword evidence="2" id="KW-1185">Reference proteome</keyword>
<evidence type="ECO:0000313" key="1">
    <source>
        <dbReference type="EMBL" id="AKM21188.1"/>
    </source>
</evidence>
<protein>
    <submittedName>
        <fullName evidence="1">Bel2 protein</fullName>
    </submittedName>
</protein>
<dbReference type="EMBL" id="KP143760">
    <property type="protein sequence ID" value="AKM21188.1"/>
    <property type="molecule type" value="Genomic_DNA"/>
</dbReference>
<dbReference type="KEGG" id="vg:37620070"/>